<dbReference type="RefSeq" id="WP_379960448.1">
    <property type="nucleotide sequence ID" value="NZ_JAUYVI010000007.1"/>
</dbReference>
<name>A0ABU0YVU2_9PROT</name>
<protein>
    <submittedName>
        <fullName evidence="1">Uncharacterized protein</fullName>
    </submittedName>
</protein>
<comment type="caution">
    <text evidence="1">The sequence shown here is derived from an EMBL/GenBank/DDBJ whole genome shotgun (WGS) entry which is preliminary data.</text>
</comment>
<evidence type="ECO:0000313" key="1">
    <source>
        <dbReference type="EMBL" id="MDQ7250768.1"/>
    </source>
</evidence>
<accession>A0ABU0YVU2</accession>
<organism evidence="1 2">
    <name type="scientific">Dongia sedimenti</name>
    <dbReference type="NCBI Taxonomy" id="3064282"/>
    <lineage>
        <taxon>Bacteria</taxon>
        <taxon>Pseudomonadati</taxon>
        <taxon>Pseudomonadota</taxon>
        <taxon>Alphaproteobacteria</taxon>
        <taxon>Rhodospirillales</taxon>
        <taxon>Dongiaceae</taxon>
        <taxon>Dongia</taxon>
    </lineage>
</organism>
<dbReference type="Proteomes" id="UP001230156">
    <property type="component" value="Unassembled WGS sequence"/>
</dbReference>
<dbReference type="EMBL" id="JAUYVI010000007">
    <property type="protein sequence ID" value="MDQ7250768.1"/>
    <property type="molecule type" value="Genomic_DNA"/>
</dbReference>
<gene>
    <name evidence="1" type="ORF">Q8A70_23975</name>
</gene>
<evidence type="ECO:0000313" key="2">
    <source>
        <dbReference type="Proteomes" id="UP001230156"/>
    </source>
</evidence>
<keyword evidence="2" id="KW-1185">Reference proteome</keyword>
<proteinExistence type="predicted"/>
<reference evidence="2" key="1">
    <citation type="submission" date="2023-08" db="EMBL/GenBank/DDBJ databases">
        <title>Rhodospirillaceae gen. nov., a novel taxon isolated from the Yangtze River Yuezi River estuary sludge.</title>
        <authorList>
            <person name="Ruan L."/>
        </authorList>
    </citation>
    <scope>NUCLEOTIDE SEQUENCE [LARGE SCALE GENOMIC DNA]</scope>
    <source>
        <strain evidence="2">R-7</strain>
    </source>
</reference>
<sequence>MKWAVCVANDDHQASLEVRKLYRVLADRKGEALGMIRVIDESGEDYLYPGAMFETIAVAPPLERKLKRA</sequence>